<gene>
    <name evidence="2" type="ORF">GCM10009760_17400</name>
</gene>
<proteinExistence type="predicted"/>
<feature type="chain" id="PRO_5046688493" evidence="1">
    <location>
        <begin position="35"/>
        <end position="336"/>
    </location>
</feature>
<evidence type="ECO:0000313" key="3">
    <source>
        <dbReference type="Proteomes" id="UP001422759"/>
    </source>
</evidence>
<evidence type="ECO:0000256" key="1">
    <source>
        <dbReference type="SAM" id="SignalP"/>
    </source>
</evidence>
<dbReference type="EMBL" id="BAAANT010000007">
    <property type="protein sequence ID" value="GAA2137212.1"/>
    <property type="molecule type" value="Genomic_DNA"/>
</dbReference>
<sequence length="336" mass="34268">MNTVMSFTKSHLAKCVTVAAGLGLLVAGAGIAQADPSGAPAYRQLAGVGSDTTQGVMNALSNAVTLGGQKVIGSYDAVGSPTINTKSTAACQGLTRPNGSGAGRTMLLNELNKNNNCLDFSRSSSLNLAAATPGLTYVPFAVDGVTYAVSAGSSLPLDLAVSDLHAIYSCDPGFVGTAPNYSVHPLLPQAGSGTRSFWETTVGITEADVVAKKYPCISDTKGGKPIEEHDGRVLDPTSLVPFSIAQYIAQSSGTLADLRGTAQLGNINGVPSLLLNTGAAATRDVYNVIPSSKVATSPWSDVFVGGNALICQQSAVITQYGFGVNKNCGDTSRTTG</sequence>
<keyword evidence="1" id="KW-0732">Signal</keyword>
<comment type="caution">
    <text evidence="2">The sequence shown here is derived from an EMBL/GenBank/DDBJ whole genome shotgun (WGS) entry which is preliminary data.</text>
</comment>
<dbReference type="Proteomes" id="UP001422759">
    <property type="component" value="Unassembled WGS sequence"/>
</dbReference>
<name>A0ABP5KUG3_9ACTN</name>
<keyword evidence="3" id="KW-1185">Reference proteome</keyword>
<evidence type="ECO:0000313" key="2">
    <source>
        <dbReference type="EMBL" id="GAA2137212.1"/>
    </source>
</evidence>
<accession>A0ABP5KUG3</accession>
<organism evidence="2 3">
    <name type="scientific">Kitasatospora kazusensis</name>
    <dbReference type="NCBI Taxonomy" id="407974"/>
    <lineage>
        <taxon>Bacteria</taxon>
        <taxon>Bacillati</taxon>
        <taxon>Actinomycetota</taxon>
        <taxon>Actinomycetes</taxon>
        <taxon>Kitasatosporales</taxon>
        <taxon>Streptomycetaceae</taxon>
        <taxon>Kitasatospora</taxon>
    </lineage>
</organism>
<dbReference type="SUPFAM" id="SSF53850">
    <property type="entry name" value="Periplasmic binding protein-like II"/>
    <property type="match status" value="1"/>
</dbReference>
<protein>
    <submittedName>
        <fullName evidence="2">Substrate-binding domain-containing protein</fullName>
    </submittedName>
</protein>
<feature type="signal peptide" evidence="1">
    <location>
        <begin position="1"/>
        <end position="34"/>
    </location>
</feature>
<reference evidence="3" key="1">
    <citation type="journal article" date="2019" name="Int. J. Syst. Evol. Microbiol.">
        <title>The Global Catalogue of Microorganisms (GCM) 10K type strain sequencing project: providing services to taxonomists for standard genome sequencing and annotation.</title>
        <authorList>
            <consortium name="The Broad Institute Genomics Platform"/>
            <consortium name="The Broad Institute Genome Sequencing Center for Infectious Disease"/>
            <person name="Wu L."/>
            <person name="Ma J."/>
        </authorList>
    </citation>
    <scope>NUCLEOTIDE SEQUENCE [LARGE SCALE GENOMIC DNA]</scope>
    <source>
        <strain evidence="3">JCM 14560</strain>
    </source>
</reference>